<comment type="caution">
    <text evidence="2">The sequence shown here is derived from an EMBL/GenBank/DDBJ whole genome shotgun (WGS) entry which is preliminary data.</text>
</comment>
<proteinExistence type="predicted"/>
<name>A0ABT9FHV6_9GAMM</name>
<feature type="transmembrane region" description="Helical" evidence="1">
    <location>
        <begin position="46"/>
        <end position="65"/>
    </location>
</feature>
<protein>
    <submittedName>
        <fullName evidence="2">Uncharacterized protein</fullName>
    </submittedName>
</protein>
<dbReference type="Proteomes" id="UP001177212">
    <property type="component" value="Unassembled WGS sequence"/>
</dbReference>
<keyword evidence="1" id="KW-1133">Transmembrane helix</keyword>
<dbReference type="RefSeq" id="WP_305472995.1">
    <property type="nucleotide sequence ID" value="NZ_JAUYVT010000020.1"/>
</dbReference>
<keyword evidence="1" id="KW-0472">Membrane</keyword>
<evidence type="ECO:0000313" key="2">
    <source>
        <dbReference type="EMBL" id="MDP2566383.1"/>
    </source>
</evidence>
<keyword evidence="1" id="KW-0812">Transmembrane</keyword>
<evidence type="ECO:0000313" key="3">
    <source>
        <dbReference type="Proteomes" id="UP001177212"/>
    </source>
</evidence>
<evidence type="ECO:0000256" key="1">
    <source>
        <dbReference type="SAM" id="Phobius"/>
    </source>
</evidence>
<sequence>MQTIFKKVNKVTKNDKKRLKKIKQDNKKDMLDIDTASIEEVLPPKFNFKVFIITAFAFFFLGQIAI</sequence>
<gene>
    <name evidence="2" type="ORF">Q8W34_17185</name>
</gene>
<organism evidence="2 3">
    <name type="scientific">Pseudoalteromonas marina</name>
    <dbReference type="NCBI Taxonomy" id="267375"/>
    <lineage>
        <taxon>Bacteria</taxon>
        <taxon>Pseudomonadati</taxon>
        <taxon>Pseudomonadota</taxon>
        <taxon>Gammaproteobacteria</taxon>
        <taxon>Alteromonadales</taxon>
        <taxon>Pseudoalteromonadaceae</taxon>
        <taxon>Pseudoalteromonas</taxon>
    </lineage>
</organism>
<reference evidence="2" key="1">
    <citation type="submission" date="2023-07" db="EMBL/GenBank/DDBJ databases">
        <title>Genome content predicts the carbon catabolic preferences of heterotrophic bacteria.</title>
        <authorList>
            <person name="Gralka M."/>
        </authorList>
    </citation>
    <scope>NUCLEOTIDE SEQUENCE</scope>
    <source>
        <strain evidence="2">4G09</strain>
    </source>
</reference>
<keyword evidence="3" id="KW-1185">Reference proteome</keyword>
<accession>A0ABT9FHV6</accession>
<dbReference type="EMBL" id="JAUYVT010000020">
    <property type="protein sequence ID" value="MDP2566383.1"/>
    <property type="molecule type" value="Genomic_DNA"/>
</dbReference>